<sequence>MDAIVGGVVVLTSVDPLIADVTYLSDDSRKQVLQLLSDDSGKVGDFVDGNHRSDIGAEVEHSEPGFELQGAKIVDHMEQRMFAQLGYRKKKWGMRMYEGLWVLFIGKGPLEAKIS</sequence>
<proteinExistence type="predicted"/>
<accession>A0ABQ5B196</accession>
<evidence type="ECO:0000313" key="1">
    <source>
        <dbReference type="EMBL" id="GJT07323.1"/>
    </source>
</evidence>
<gene>
    <name evidence="1" type="ORF">Tco_0841785</name>
</gene>
<dbReference type="EMBL" id="BQNB010012740">
    <property type="protein sequence ID" value="GJT07323.1"/>
    <property type="molecule type" value="Genomic_DNA"/>
</dbReference>
<dbReference type="Proteomes" id="UP001151760">
    <property type="component" value="Unassembled WGS sequence"/>
</dbReference>
<name>A0ABQ5B196_9ASTR</name>
<organism evidence="1 2">
    <name type="scientific">Tanacetum coccineum</name>
    <dbReference type="NCBI Taxonomy" id="301880"/>
    <lineage>
        <taxon>Eukaryota</taxon>
        <taxon>Viridiplantae</taxon>
        <taxon>Streptophyta</taxon>
        <taxon>Embryophyta</taxon>
        <taxon>Tracheophyta</taxon>
        <taxon>Spermatophyta</taxon>
        <taxon>Magnoliopsida</taxon>
        <taxon>eudicotyledons</taxon>
        <taxon>Gunneridae</taxon>
        <taxon>Pentapetalae</taxon>
        <taxon>asterids</taxon>
        <taxon>campanulids</taxon>
        <taxon>Asterales</taxon>
        <taxon>Asteraceae</taxon>
        <taxon>Asteroideae</taxon>
        <taxon>Anthemideae</taxon>
        <taxon>Anthemidinae</taxon>
        <taxon>Tanacetum</taxon>
    </lineage>
</organism>
<keyword evidence="2" id="KW-1185">Reference proteome</keyword>
<evidence type="ECO:0000313" key="2">
    <source>
        <dbReference type="Proteomes" id="UP001151760"/>
    </source>
</evidence>
<comment type="caution">
    <text evidence="1">The sequence shown here is derived from an EMBL/GenBank/DDBJ whole genome shotgun (WGS) entry which is preliminary data.</text>
</comment>
<protein>
    <submittedName>
        <fullName evidence="1">Uncharacterized protein</fullName>
    </submittedName>
</protein>
<reference evidence="1" key="2">
    <citation type="submission" date="2022-01" db="EMBL/GenBank/DDBJ databases">
        <authorList>
            <person name="Yamashiro T."/>
            <person name="Shiraishi A."/>
            <person name="Satake H."/>
            <person name="Nakayama K."/>
        </authorList>
    </citation>
    <scope>NUCLEOTIDE SEQUENCE</scope>
</reference>
<reference evidence="1" key="1">
    <citation type="journal article" date="2022" name="Int. J. Mol. Sci.">
        <title>Draft Genome of Tanacetum Coccineum: Genomic Comparison of Closely Related Tanacetum-Family Plants.</title>
        <authorList>
            <person name="Yamashiro T."/>
            <person name="Shiraishi A."/>
            <person name="Nakayama K."/>
            <person name="Satake H."/>
        </authorList>
    </citation>
    <scope>NUCLEOTIDE SEQUENCE</scope>
</reference>